<name>A0A1Q9D3Q4_SYMMI</name>
<feature type="compositionally biased region" description="Basic and acidic residues" evidence="1">
    <location>
        <begin position="1012"/>
        <end position="1036"/>
    </location>
</feature>
<evidence type="ECO:0000313" key="2">
    <source>
        <dbReference type="EMBL" id="OLP89808.1"/>
    </source>
</evidence>
<feature type="compositionally biased region" description="Basic and acidic residues" evidence="1">
    <location>
        <begin position="705"/>
        <end position="717"/>
    </location>
</feature>
<keyword evidence="3" id="KW-1185">Reference proteome</keyword>
<feature type="region of interest" description="Disordered" evidence="1">
    <location>
        <begin position="821"/>
        <end position="856"/>
    </location>
</feature>
<gene>
    <name evidence="2" type="ORF">AK812_SmicGene28695</name>
</gene>
<dbReference type="OrthoDB" id="411550at2759"/>
<proteinExistence type="predicted"/>
<feature type="region of interest" description="Disordered" evidence="1">
    <location>
        <begin position="743"/>
        <end position="763"/>
    </location>
</feature>
<sequence>MVEHGSTPLLQSVRELADWPAVLVQTMQQNPKMLFRLEQAVGRGVVGHTDFSGRRCSESALNMSFVALSTAGCQVPDTIRWHRSSDIAEHCQQIALEAQHPPDHVFGSLQSRISAEHLRALERMRPEKTATPSQKASAYAKQWQYLESHLHDLHCHTSPCLKPECRARGHACPLVFESERCHSTRELSLLVGGSMCTPWSPFGLHEGLASEHSESMSIFIAHAKSANFDVVTLENAAAFPKDLLPERMGSRFVVLQAAFGPEDLGWPCRRRCLLQTCINLSSHVWVGPASKDVEKDFLRMFCQSTFCLGDVFLGQCPGEEYESRRSLARKRGLHLPEKCTDAMVPAEKILAPGSADSLQKYRELWMALPPDSDMARCCIVDLSQSMERKRMSALVPTLLSSTLLYSLTRERFFVKHDLEASQGFPVPGTAAYERYAGCLAVDEGSMSNLPEQLQRSLLGNGMHLTAMSAWHMYILGNIVRRDRLQPSPSATMRLSFNKGTLAVTRRDSPVESQNFKKQPPKRSTSFQFEDIGMMFKRFASELVRDSESGRLAVHAEPKNVYCLDHKRAWDVLYRQAKEQKQDCGPKWIAWVEVFGGSYVDPESGETVEESGNEELQAQVLCDYCRKFPGGRRGQKHRGSLDLTHYSRKRGARAEKNSVSQNPLLDYELFSVKMAAKRNWTKQKATGRNKMRVALKPIPGASYPADVEKDEHQRDEGGPAHSRLRLEIPAFLLGKDFYENKQSSYQEREIEQRGKERKNVSQEEMDHIAEDLAKGLEAEGQKEWTAALPSSSIFATATGSGGSEDSATAADFFNSRFLQSDRRQKDFEPQGAENKRVAEKQNPEGTNEDSKKRRVDLGSKRNKISADITRDIEVVPACICRLRTLLADGMDQLSGAIEADGDFKVECEMRVAAGWAWCGASFHAGENKYVNLTADVDHQAFLKEQLLKMAFPIVSDNDMWAQSNFTAKLSEVKLAKTVEDLDEKAKLLETQKELTSELIASVRVAVTDLKKTRTRREKEAKKQEEKDKQKQAAEQKQNESQAAEEQRRSVQLSMMAIPFRLDADLFEPVNMFEKLDAWLASNEKWEKPHILEAEDILDQAKANETLSGTFQKWLATYTNQEISIKERAVAAPMSSAMGNDMMLKMFMEPVDKCSIHMVRQKDLAAREDERPSTGAAAEVSVTDEEPLTFNPHPKKPDDMSEADWEQFKMRAIRQLKTMLALGIDTYVTEKGDIWSQEELKQLLGFHDKK</sequence>
<dbReference type="EMBL" id="LSRX01000742">
    <property type="protein sequence ID" value="OLP89808.1"/>
    <property type="molecule type" value="Genomic_DNA"/>
</dbReference>
<feature type="region of interest" description="Disordered" evidence="1">
    <location>
        <begin position="1163"/>
        <end position="1200"/>
    </location>
</feature>
<accession>A0A1Q9D3Q4</accession>
<dbReference type="Proteomes" id="UP000186817">
    <property type="component" value="Unassembled WGS sequence"/>
</dbReference>
<organism evidence="2 3">
    <name type="scientific">Symbiodinium microadriaticum</name>
    <name type="common">Dinoflagellate</name>
    <name type="synonym">Zooxanthella microadriatica</name>
    <dbReference type="NCBI Taxonomy" id="2951"/>
    <lineage>
        <taxon>Eukaryota</taxon>
        <taxon>Sar</taxon>
        <taxon>Alveolata</taxon>
        <taxon>Dinophyceae</taxon>
        <taxon>Suessiales</taxon>
        <taxon>Symbiodiniaceae</taxon>
        <taxon>Symbiodinium</taxon>
    </lineage>
</organism>
<comment type="caution">
    <text evidence="2">The sequence shown here is derived from an EMBL/GenBank/DDBJ whole genome shotgun (WGS) entry which is preliminary data.</text>
</comment>
<feature type="region of interest" description="Disordered" evidence="1">
    <location>
        <begin position="632"/>
        <end position="657"/>
    </location>
</feature>
<feature type="compositionally biased region" description="Basic and acidic residues" evidence="1">
    <location>
        <begin position="745"/>
        <end position="763"/>
    </location>
</feature>
<protein>
    <submittedName>
        <fullName evidence="2">Uncharacterized protein</fullName>
    </submittedName>
</protein>
<evidence type="ECO:0000313" key="3">
    <source>
        <dbReference type="Proteomes" id="UP000186817"/>
    </source>
</evidence>
<dbReference type="AlphaFoldDB" id="A0A1Q9D3Q4"/>
<evidence type="ECO:0000256" key="1">
    <source>
        <dbReference type="SAM" id="MobiDB-lite"/>
    </source>
</evidence>
<feature type="region of interest" description="Disordered" evidence="1">
    <location>
        <begin position="1012"/>
        <end position="1046"/>
    </location>
</feature>
<feature type="region of interest" description="Disordered" evidence="1">
    <location>
        <begin position="698"/>
        <end position="721"/>
    </location>
</feature>
<reference evidence="2 3" key="1">
    <citation type="submission" date="2016-02" db="EMBL/GenBank/DDBJ databases">
        <title>Genome analysis of coral dinoflagellate symbionts highlights evolutionary adaptations to a symbiotic lifestyle.</title>
        <authorList>
            <person name="Aranda M."/>
            <person name="Li Y."/>
            <person name="Liew Y.J."/>
            <person name="Baumgarten S."/>
            <person name="Simakov O."/>
            <person name="Wilson M."/>
            <person name="Piel J."/>
            <person name="Ashoor H."/>
            <person name="Bougouffa S."/>
            <person name="Bajic V.B."/>
            <person name="Ryu T."/>
            <person name="Ravasi T."/>
            <person name="Bayer T."/>
            <person name="Micklem G."/>
            <person name="Kim H."/>
            <person name="Bhak J."/>
            <person name="Lajeunesse T.C."/>
            <person name="Voolstra C.R."/>
        </authorList>
    </citation>
    <scope>NUCLEOTIDE SEQUENCE [LARGE SCALE GENOMIC DNA]</scope>
    <source>
        <strain evidence="2 3">CCMP2467</strain>
    </source>
</reference>